<feature type="region of interest" description="Disordered" evidence="1">
    <location>
        <begin position="294"/>
        <end position="315"/>
    </location>
</feature>
<proteinExistence type="predicted"/>
<dbReference type="GO" id="GO:0008408">
    <property type="term" value="F:3'-5' exonuclease activity"/>
    <property type="evidence" value="ECO:0007669"/>
    <property type="project" value="InterPro"/>
</dbReference>
<dbReference type="GO" id="GO:0006139">
    <property type="term" value="P:nucleobase-containing compound metabolic process"/>
    <property type="evidence" value="ECO:0007669"/>
    <property type="project" value="InterPro"/>
</dbReference>
<dbReference type="SUPFAM" id="SSF53098">
    <property type="entry name" value="Ribonuclease H-like"/>
    <property type="match status" value="1"/>
</dbReference>
<accession>A0AAW1RJW1</accession>
<evidence type="ECO:0000259" key="2">
    <source>
        <dbReference type="SMART" id="SM00474"/>
    </source>
</evidence>
<dbReference type="Gene3D" id="3.30.420.10">
    <property type="entry name" value="Ribonuclease H-like superfamily/Ribonuclease H"/>
    <property type="match status" value="1"/>
</dbReference>
<feature type="compositionally biased region" description="Low complexity" evidence="1">
    <location>
        <begin position="234"/>
        <end position="244"/>
    </location>
</feature>
<dbReference type="SMART" id="SM00474">
    <property type="entry name" value="35EXOc"/>
    <property type="match status" value="1"/>
</dbReference>
<feature type="domain" description="3'-5' exonuclease" evidence="2">
    <location>
        <begin position="13"/>
        <end position="202"/>
    </location>
</feature>
<keyword evidence="4" id="KW-1185">Reference proteome</keyword>
<comment type="caution">
    <text evidence="3">The sequence shown here is derived from an EMBL/GenBank/DDBJ whole genome shotgun (WGS) entry which is preliminary data.</text>
</comment>
<feature type="compositionally biased region" description="Polar residues" evidence="1">
    <location>
        <begin position="245"/>
        <end position="254"/>
    </location>
</feature>
<name>A0AAW1RJW1_9CHLO</name>
<dbReference type="PANTHER" id="PTHR47765">
    <property type="entry name" value="3'-5' EXONUCLEASE DOMAIN-CONTAINING PROTEIN"/>
    <property type="match status" value="1"/>
</dbReference>
<reference evidence="3 4" key="1">
    <citation type="journal article" date="2024" name="Nat. Commun.">
        <title>Phylogenomics reveals the evolutionary origins of lichenization in chlorophyte algae.</title>
        <authorList>
            <person name="Puginier C."/>
            <person name="Libourel C."/>
            <person name="Otte J."/>
            <person name="Skaloud P."/>
            <person name="Haon M."/>
            <person name="Grisel S."/>
            <person name="Petersen M."/>
            <person name="Berrin J.G."/>
            <person name="Delaux P.M."/>
            <person name="Dal Grande F."/>
            <person name="Keller J."/>
        </authorList>
    </citation>
    <scope>NUCLEOTIDE SEQUENCE [LARGE SCALE GENOMIC DNA]</scope>
    <source>
        <strain evidence="3 4">SAG 2145</strain>
    </source>
</reference>
<evidence type="ECO:0000313" key="3">
    <source>
        <dbReference type="EMBL" id="KAK9833935.1"/>
    </source>
</evidence>
<dbReference type="Pfam" id="PF01927">
    <property type="entry name" value="Mut7-C"/>
    <property type="match status" value="1"/>
</dbReference>
<dbReference type="InterPro" id="IPR012337">
    <property type="entry name" value="RNaseH-like_sf"/>
</dbReference>
<dbReference type="GO" id="GO:0003676">
    <property type="term" value="F:nucleic acid binding"/>
    <property type="evidence" value="ECO:0007669"/>
    <property type="project" value="InterPro"/>
</dbReference>
<dbReference type="Pfam" id="PF01612">
    <property type="entry name" value="DNA_pol_A_exo1"/>
    <property type="match status" value="1"/>
</dbReference>
<sequence length="504" mass="54749">MTQQLCLPTDFPVVNVASVEALERVRLDLQSATLVALDAEWEPHARQPSATLVQLAFRAASGAQHGVLLDMLSLPASHSQHLFKELFQSPKILKVGFGWLQDLHAIARRLGPPHDDSCAVIRPCLDLGQLHRQLLSRRVPSIKPAGSSLAGLLRAQMGVSLDKSQQCSSWSARPLSAQQVEYAALDAACLLGLFDSLAAAAAPSRNAFPESCRPVTRLTGQSSLTGILPPPMSLPTSSPASSPSGQNIEGTPASNHEHVRPYHPASAQKERLDEAIKAWAGVLRVDAQPAALGLQPAKTKASRKQRSQARQAAEKELPLSVRTPGHVPRDAAGRVRFIVDSMAEGLAHQLRLCGVDAATVPAGPKGQRHRAYRQMVDQAQAEDRVILTCDSVFIRARHTEQAYMLGRTDKYAQLEEVVEFFNLHINGGDLLSRCAKCNGEFIPRAMTADDLSPEAGVPVQVKQDISEFWVCGTCGKVYWQGNQYGNALSRLTTRLDNLKLRPNS</sequence>
<dbReference type="InterPro" id="IPR002782">
    <property type="entry name" value="Mut7-C_RNAse_dom"/>
</dbReference>
<evidence type="ECO:0000313" key="4">
    <source>
        <dbReference type="Proteomes" id="UP001438707"/>
    </source>
</evidence>
<dbReference type="PANTHER" id="PTHR47765:SF2">
    <property type="entry name" value="EXONUCLEASE MUT-7 HOMOLOG"/>
    <property type="match status" value="1"/>
</dbReference>
<evidence type="ECO:0000256" key="1">
    <source>
        <dbReference type="SAM" id="MobiDB-lite"/>
    </source>
</evidence>
<organism evidence="3 4">
    <name type="scientific">Apatococcus lobatus</name>
    <dbReference type="NCBI Taxonomy" id="904363"/>
    <lineage>
        <taxon>Eukaryota</taxon>
        <taxon>Viridiplantae</taxon>
        <taxon>Chlorophyta</taxon>
        <taxon>core chlorophytes</taxon>
        <taxon>Trebouxiophyceae</taxon>
        <taxon>Chlorellales</taxon>
        <taxon>Chlorellaceae</taxon>
        <taxon>Apatococcus</taxon>
    </lineage>
</organism>
<dbReference type="InterPro" id="IPR052408">
    <property type="entry name" value="Exonuclease_MUT-7-like"/>
</dbReference>
<dbReference type="Proteomes" id="UP001438707">
    <property type="component" value="Unassembled WGS sequence"/>
</dbReference>
<dbReference type="AlphaFoldDB" id="A0AAW1RJW1"/>
<dbReference type="EMBL" id="JALJOS010000010">
    <property type="protein sequence ID" value="KAK9833935.1"/>
    <property type="molecule type" value="Genomic_DNA"/>
</dbReference>
<dbReference type="InterPro" id="IPR002562">
    <property type="entry name" value="3'-5'_exonuclease_dom"/>
</dbReference>
<feature type="region of interest" description="Disordered" evidence="1">
    <location>
        <begin position="221"/>
        <end position="268"/>
    </location>
</feature>
<protein>
    <recommendedName>
        <fullName evidence="2">3'-5' exonuclease domain-containing protein</fullName>
    </recommendedName>
</protein>
<gene>
    <name evidence="3" type="ORF">WJX74_010215</name>
</gene>
<dbReference type="InterPro" id="IPR036397">
    <property type="entry name" value="RNaseH_sf"/>
</dbReference>